<dbReference type="OrthoDB" id="207175at2759"/>
<dbReference type="STRING" id="41875.K8F364"/>
<dbReference type="SMART" id="SM00380">
    <property type="entry name" value="AP2"/>
    <property type="match status" value="2"/>
</dbReference>
<evidence type="ECO:0000256" key="2">
    <source>
        <dbReference type="ARBA" id="ARBA00023015"/>
    </source>
</evidence>
<organism evidence="8 9">
    <name type="scientific">Bathycoccus prasinos</name>
    <dbReference type="NCBI Taxonomy" id="41875"/>
    <lineage>
        <taxon>Eukaryota</taxon>
        <taxon>Viridiplantae</taxon>
        <taxon>Chlorophyta</taxon>
        <taxon>Mamiellophyceae</taxon>
        <taxon>Mamiellales</taxon>
        <taxon>Bathycoccaceae</taxon>
        <taxon>Bathycoccus</taxon>
    </lineage>
</organism>
<dbReference type="GeneID" id="19013733"/>
<keyword evidence="3" id="KW-0238">DNA-binding</keyword>
<evidence type="ECO:0000256" key="6">
    <source>
        <dbReference type="SAM" id="MobiDB-lite"/>
    </source>
</evidence>
<dbReference type="PROSITE" id="PS51032">
    <property type="entry name" value="AP2_ERF"/>
    <property type="match status" value="2"/>
</dbReference>
<feature type="domain" description="AP2/ERF" evidence="7">
    <location>
        <begin position="376"/>
        <end position="445"/>
    </location>
</feature>
<dbReference type="GO" id="GO:0003700">
    <property type="term" value="F:DNA-binding transcription factor activity"/>
    <property type="evidence" value="ECO:0007669"/>
    <property type="project" value="InterPro"/>
</dbReference>
<dbReference type="InterPro" id="IPR036955">
    <property type="entry name" value="AP2/ERF_dom_sf"/>
</dbReference>
<sequence>MSAEDETTAATTSTLLAIDNDNDDEALRSFVETLTLKDQEKKKKNAHAPASDTFSLPPCLDYYLDQLLRNSSSDEDEEGGASCYETRDGGHLPPLLVSSGCLEQPEKRKKKRLKSCLELIMNHEEEHYLPSSPPEEEAQRNNTMLMHDEKQEGILRFMNRDKDIDVWGVCMSDATRANNPKRKSNFNFEDEDDEALIPSDNFFSSEDTMTISVTIPDQTRFPLNEEMWRANASKKEPDVAVKDIKKKRSLHAVPKSNRRAKPQNPSRTSQMRGVTKHRLTGRYEAHLWDSSLARATPKPGGRTRGRQIYLGGYLTELEAAKSYDKAAIKLWGRDANLNFDYETYAEDIQMMKSYDFAAYVAALRRESSGFTRGVSKYRGVTKYVKSTTNQQGKASTKQLWESRLGRVKGSKYVYLGTFDTEIEAARGYDLASLKYRGDKAVTNFDKCNYSETEIETFKFPHRADARDETDDSDDDDNDVTKNKHEKIEKKKEKKKDEKLEP</sequence>
<keyword evidence="9" id="KW-1185">Reference proteome</keyword>
<dbReference type="GO" id="GO:0003677">
    <property type="term" value="F:DNA binding"/>
    <property type="evidence" value="ECO:0007669"/>
    <property type="project" value="UniProtKB-KW"/>
</dbReference>
<keyword evidence="2" id="KW-0805">Transcription regulation</keyword>
<reference evidence="8 9" key="1">
    <citation type="submission" date="2011-10" db="EMBL/GenBank/DDBJ databases">
        <authorList>
            <person name="Genoscope - CEA"/>
        </authorList>
    </citation>
    <scope>NUCLEOTIDE SEQUENCE [LARGE SCALE GENOMIC DNA]</scope>
    <source>
        <strain evidence="8 9">RCC 1105</strain>
    </source>
</reference>
<dbReference type="InterPro" id="IPR001471">
    <property type="entry name" value="AP2/ERF_dom"/>
</dbReference>
<comment type="subcellular location">
    <subcellularLocation>
        <location evidence="1">Nucleus</location>
    </subcellularLocation>
</comment>
<dbReference type="eggNOG" id="ENOG502QQ82">
    <property type="taxonomic scope" value="Eukaryota"/>
</dbReference>
<dbReference type="CDD" id="cd00018">
    <property type="entry name" value="AP2"/>
    <property type="match status" value="2"/>
</dbReference>
<feature type="compositionally biased region" description="Basic and acidic residues" evidence="6">
    <location>
        <begin position="478"/>
        <end position="501"/>
    </location>
</feature>
<dbReference type="InterPro" id="IPR016177">
    <property type="entry name" value="DNA-bd_dom_sf"/>
</dbReference>
<evidence type="ECO:0000313" key="9">
    <source>
        <dbReference type="Proteomes" id="UP000198341"/>
    </source>
</evidence>
<evidence type="ECO:0000256" key="4">
    <source>
        <dbReference type="ARBA" id="ARBA00023163"/>
    </source>
</evidence>
<feature type="compositionally biased region" description="Acidic residues" evidence="6">
    <location>
        <begin position="467"/>
        <end position="477"/>
    </location>
</feature>
<evidence type="ECO:0000256" key="3">
    <source>
        <dbReference type="ARBA" id="ARBA00023125"/>
    </source>
</evidence>
<feature type="region of interest" description="Disordered" evidence="6">
    <location>
        <begin position="250"/>
        <end position="274"/>
    </location>
</feature>
<dbReference type="PANTHER" id="PTHR32467:SF90">
    <property type="entry name" value="AP2-LIKE ETHYLENE-RESPONSIVE TRANSCRIPTION FACTOR AIL1"/>
    <property type="match status" value="1"/>
</dbReference>
<proteinExistence type="predicted"/>
<dbReference type="GO" id="GO:0005634">
    <property type="term" value="C:nucleus"/>
    <property type="evidence" value="ECO:0007669"/>
    <property type="project" value="UniProtKB-SubCell"/>
</dbReference>
<feature type="compositionally biased region" description="Basic residues" evidence="6">
    <location>
        <begin position="250"/>
        <end position="261"/>
    </location>
</feature>
<dbReference type="EMBL" id="FO082270">
    <property type="protein sequence ID" value="CCO66515.1"/>
    <property type="molecule type" value="Genomic_DNA"/>
</dbReference>
<dbReference type="AlphaFoldDB" id="K8F364"/>
<dbReference type="PANTHER" id="PTHR32467">
    <property type="entry name" value="AP2-LIKE ETHYLENE-RESPONSIVE TRANSCRIPTION FACTOR"/>
    <property type="match status" value="1"/>
</dbReference>
<evidence type="ECO:0000256" key="1">
    <source>
        <dbReference type="ARBA" id="ARBA00004123"/>
    </source>
</evidence>
<dbReference type="Proteomes" id="UP000198341">
    <property type="component" value="Chromosome 9"/>
</dbReference>
<protein>
    <recommendedName>
        <fullName evidence="7">AP2/ERF domain-containing protein</fullName>
    </recommendedName>
</protein>
<feature type="domain" description="AP2/ERF" evidence="7">
    <location>
        <begin position="270"/>
        <end position="340"/>
    </location>
</feature>
<name>K8F364_9CHLO</name>
<keyword evidence="4" id="KW-0804">Transcription</keyword>
<evidence type="ECO:0000259" key="7">
    <source>
        <dbReference type="PROSITE" id="PS51032"/>
    </source>
</evidence>
<feature type="compositionally biased region" description="Polar residues" evidence="6">
    <location>
        <begin position="263"/>
        <end position="272"/>
    </location>
</feature>
<feature type="region of interest" description="Disordered" evidence="6">
    <location>
        <begin position="460"/>
        <end position="501"/>
    </location>
</feature>
<dbReference type="RefSeq" id="XP_007510955.1">
    <property type="nucleotide sequence ID" value="XM_007510893.1"/>
</dbReference>
<dbReference type="SUPFAM" id="SSF54171">
    <property type="entry name" value="DNA-binding domain"/>
    <property type="match status" value="2"/>
</dbReference>
<evidence type="ECO:0000256" key="5">
    <source>
        <dbReference type="ARBA" id="ARBA00023242"/>
    </source>
</evidence>
<accession>K8F364</accession>
<gene>
    <name evidence="8" type="ORF">Bathy09g02260</name>
</gene>
<dbReference type="KEGG" id="bpg:Bathy09g02260"/>
<dbReference type="Gene3D" id="3.30.730.10">
    <property type="entry name" value="AP2/ERF domain"/>
    <property type="match status" value="2"/>
</dbReference>
<keyword evidence="5" id="KW-0539">Nucleus</keyword>
<evidence type="ECO:0000313" key="8">
    <source>
        <dbReference type="EMBL" id="CCO66515.1"/>
    </source>
</evidence>